<proteinExistence type="predicted"/>
<name>A0A975Y180_9ACTN</name>
<reference evidence="3" key="1">
    <citation type="submission" date="2021-06" db="EMBL/GenBank/DDBJ databases">
        <title>Complete genome sequence of Nocardioides sp. G188.</title>
        <authorList>
            <person name="Im W.-T."/>
        </authorList>
    </citation>
    <scope>NUCLEOTIDE SEQUENCE</scope>
    <source>
        <strain evidence="3">G188</strain>
    </source>
</reference>
<dbReference type="GO" id="GO:0006289">
    <property type="term" value="P:nucleotide-excision repair"/>
    <property type="evidence" value="ECO:0007669"/>
    <property type="project" value="TreeGrafter"/>
</dbReference>
<dbReference type="CDD" id="cd18785">
    <property type="entry name" value="SF2_C"/>
    <property type="match status" value="1"/>
</dbReference>
<organism evidence="3 4">
    <name type="scientific">Nocardioides panacis</name>
    <dbReference type="NCBI Taxonomy" id="2849501"/>
    <lineage>
        <taxon>Bacteria</taxon>
        <taxon>Bacillati</taxon>
        <taxon>Actinomycetota</taxon>
        <taxon>Actinomycetes</taxon>
        <taxon>Propionibacteriales</taxon>
        <taxon>Nocardioidaceae</taxon>
        <taxon>Nocardioides</taxon>
    </lineage>
</organism>
<evidence type="ECO:0000313" key="3">
    <source>
        <dbReference type="EMBL" id="QWZ09230.1"/>
    </source>
</evidence>
<feature type="domain" description="Helicase C-terminal" evidence="2">
    <location>
        <begin position="884"/>
        <end position="1052"/>
    </location>
</feature>
<dbReference type="PANTHER" id="PTHR47957:SF3">
    <property type="entry name" value="ATP-DEPENDENT HELICASE HRQ1"/>
    <property type="match status" value="1"/>
</dbReference>
<dbReference type="GO" id="GO:0043138">
    <property type="term" value="F:3'-5' DNA helicase activity"/>
    <property type="evidence" value="ECO:0007669"/>
    <property type="project" value="TreeGrafter"/>
</dbReference>
<dbReference type="PANTHER" id="PTHR47957">
    <property type="entry name" value="ATP-DEPENDENT HELICASE HRQ1"/>
    <property type="match status" value="1"/>
</dbReference>
<dbReference type="KEGG" id="nps:KRR39_05420"/>
<feature type="region of interest" description="Disordered" evidence="1">
    <location>
        <begin position="65"/>
        <end position="122"/>
    </location>
</feature>
<dbReference type="AlphaFoldDB" id="A0A975Y180"/>
<evidence type="ECO:0000259" key="2">
    <source>
        <dbReference type="PROSITE" id="PS51194"/>
    </source>
</evidence>
<evidence type="ECO:0000313" key="4">
    <source>
        <dbReference type="Proteomes" id="UP000683575"/>
    </source>
</evidence>
<dbReference type="GO" id="GO:0036297">
    <property type="term" value="P:interstrand cross-link repair"/>
    <property type="evidence" value="ECO:0007669"/>
    <property type="project" value="TreeGrafter"/>
</dbReference>
<evidence type="ECO:0000256" key="1">
    <source>
        <dbReference type="SAM" id="MobiDB-lite"/>
    </source>
</evidence>
<dbReference type="NCBIfam" id="NF038325">
    <property type="entry name" value="DISARM_DrmAS"/>
    <property type="match status" value="1"/>
</dbReference>
<keyword evidence="3" id="KW-0067">ATP-binding</keyword>
<sequence>MARPTSTVVRGELVDLIRTELLGPRSGVDEEIPGTPRSAYAVGALAPVTIDPALARLDVSHEDDFDPEAATTGINDVDPESQPQPGVPVPTDESIGNSDSDDDEDEGPKGASTHPSSMGLRFQVPLNAPTLRVTASWGRYETFPKVNEETGRKRTWSRRIPMTVAKELSIAGTSKRTQDTIELDSDVSLRVEIFPRDDRFIVELALSNDRITGVDAPPGDWLFQTELGVEALDGSTCFLPSRDVLATGYAEFDAERRRLDLQYKHKLEYAVGRTCSATWGDDPEARKARSVTTTWLPLADVPQTVAGDAGDTVTSMRRLAEMEPADLRVALGPLITGYTAWLEKQATKAARLPTHLQETATEAIAEAREAAGRLETGLALLESDADARTAFRFMNRAMRDQRIRTQVAAARAAAGDVSLEGALADVDAKGDAAASWRPFQLAFILMQLPALVDPGNPHRSGDASKVELLFFPTGGGKTEAYLGLAAFTFAIRRLQGNVTTDDRELDGGGGVAVLMRYTLRLLTSQQFQRAAALVCAADLIRREDENTWGTEPFRIGLWVGSSVSPKRFAEAQAQVQAVKSDDSGRAYGLTVLQVKRCPWCGSLIDPKRDVDAIATTQRIHVYCGDRSGECPFSREGSAVDGLPILTVDEEIYRHPPTFLLATVDKFARLAREGEAASLFGYVAERCPRHGYRHPDARGDSCKAGSHNVSSKGGISYPAVKVHPVSRLRPPDLIIQDELHLITGALGTAVGVFENVVDTLCSWPSQGQLFQPLVVASTATVRNAEDQVRNLYGRGVDVFPPPVLDVRKTYFSRELDVTPEQPGRKYLGICAHGIRLTLAEIRISEVLLLAGQKLLDDHGDAADPFMTTVAYFSATRELAGMRRYLDDDVTTRVSGNTEPFPRRTTDFSRLKIGELTSRISSEDIASTLDKLALEFDSSRWSTRGKAAYAKAVREAADKKKPLPAYGDRPFDVVLATSMLQVGVDVSRLGLMLVVGQPKNTAEYIQASSRVGRDPARPGLVVSLANWARPRDMAHFEQFQHYHESFYAQVEALSVTPYSEAALERGLTGVLISAARVMDVGATDSLSPEPGAGRILAEARRVDRVIELLTDRASRAGLSTDTRKRVEDKLIQRKDRWFERAHEEAGGLVYERSTDPNQVTRPLLMSPENRTTTASEKVFVVANSMREVQPEINVLVSPSPDRLAAKEPVDAPAWTFPVKEQT</sequence>
<dbReference type="PROSITE" id="PS51194">
    <property type="entry name" value="HELICASE_CTER"/>
    <property type="match status" value="1"/>
</dbReference>
<dbReference type="Proteomes" id="UP000683575">
    <property type="component" value="Chromosome"/>
</dbReference>
<protein>
    <submittedName>
        <fullName evidence="3">DISARM system helicase DrmA</fullName>
    </submittedName>
</protein>
<dbReference type="InterPro" id="IPR001650">
    <property type="entry name" value="Helicase_C-like"/>
</dbReference>
<dbReference type="EMBL" id="CP077062">
    <property type="protein sequence ID" value="QWZ09230.1"/>
    <property type="molecule type" value="Genomic_DNA"/>
</dbReference>
<accession>A0A975Y180</accession>
<keyword evidence="3" id="KW-0378">Hydrolase</keyword>
<keyword evidence="3" id="KW-0547">Nucleotide-binding</keyword>
<dbReference type="Pfam" id="PF00271">
    <property type="entry name" value="Helicase_C"/>
    <property type="match status" value="1"/>
</dbReference>
<gene>
    <name evidence="3" type="primary">drmA</name>
    <name evidence="3" type="ORF">KRR39_05420</name>
</gene>
<dbReference type="SMART" id="SM00490">
    <property type="entry name" value="HELICc"/>
    <property type="match status" value="1"/>
</dbReference>
<keyword evidence="4" id="KW-1185">Reference proteome</keyword>
<keyword evidence="3" id="KW-0347">Helicase</keyword>
<dbReference type="RefSeq" id="WP_216941076.1">
    <property type="nucleotide sequence ID" value="NZ_CP077062.1"/>
</dbReference>